<gene>
    <name evidence="2" type="ORF">WJX73_010262</name>
</gene>
<dbReference type="Proteomes" id="UP001465755">
    <property type="component" value="Unassembled WGS sequence"/>
</dbReference>
<dbReference type="InterPro" id="IPR003734">
    <property type="entry name" value="DUF155"/>
</dbReference>
<name>A0AAW1PQH8_9CHLO</name>
<organism evidence="2 3">
    <name type="scientific">Symbiochloris irregularis</name>
    <dbReference type="NCBI Taxonomy" id="706552"/>
    <lineage>
        <taxon>Eukaryota</taxon>
        <taxon>Viridiplantae</taxon>
        <taxon>Chlorophyta</taxon>
        <taxon>core chlorophytes</taxon>
        <taxon>Trebouxiophyceae</taxon>
        <taxon>Trebouxiales</taxon>
        <taxon>Trebouxiaceae</taxon>
        <taxon>Symbiochloris</taxon>
    </lineage>
</organism>
<dbReference type="SUPFAM" id="SSF51197">
    <property type="entry name" value="Clavaminate synthase-like"/>
    <property type="match status" value="1"/>
</dbReference>
<accession>A0AAW1PQH8</accession>
<dbReference type="EMBL" id="JALJOQ010000015">
    <property type="protein sequence ID" value="KAK9810680.1"/>
    <property type="molecule type" value="Genomic_DNA"/>
</dbReference>
<dbReference type="InterPro" id="IPR050910">
    <property type="entry name" value="JMJD6_ArgDemeth/LysHydrox"/>
</dbReference>
<dbReference type="PANTHER" id="PTHR12480:SF35">
    <property type="entry name" value="TRANSCRIPTION FACTOR JUMONJI, JMJC DOMAIN-CONTAINING PROTEIN"/>
    <property type="match status" value="1"/>
</dbReference>
<dbReference type="Gene3D" id="2.60.120.650">
    <property type="entry name" value="Cupin"/>
    <property type="match status" value="1"/>
</dbReference>
<reference evidence="2 3" key="1">
    <citation type="journal article" date="2024" name="Nat. Commun.">
        <title>Phylogenomics reveals the evolutionary origins of lichenization in chlorophyte algae.</title>
        <authorList>
            <person name="Puginier C."/>
            <person name="Libourel C."/>
            <person name="Otte J."/>
            <person name="Skaloud P."/>
            <person name="Haon M."/>
            <person name="Grisel S."/>
            <person name="Petersen M."/>
            <person name="Berrin J.G."/>
            <person name="Delaux P.M."/>
            <person name="Dal Grande F."/>
            <person name="Keller J."/>
        </authorList>
    </citation>
    <scope>NUCLEOTIDE SEQUENCE [LARGE SCALE GENOMIC DNA]</scope>
    <source>
        <strain evidence="2 3">SAG 2036</strain>
    </source>
</reference>
<evidence type="ECO:0000313" key="3">
    <source>
        <dbReference type="Proteomes" id="UP001465755"/>
    </source>
</evidence>
<dbReference type="GO" id="GO:0005737">
    <property type="term" value="C:cytoplasm"/>
    <property type="evidence" value="ECO:0007669"/>
    <property type="project" value="TreeGrafter"/>
</dbReference>
<keyword evidence="3" id="KW-1185">Reference proteome</keyword>
<dbReference type="Pfam" id="PF02582">
    <property type="entry name" value="DUF155"/>
    <property type="match status" value="1"/>
</dbReference>
<dbReference type="PANTHER" id="PTHR12480">
    <property type="entry name" value="ARGININE DEMETHYLASE AND LYSYL-HYDROXYLASE JMJD"/>
    <property type="match status" value="1"/>
</dbReference>
<comment type="caution">
    <text evidence="2">The sequence shown here is derived from an EMBL/GenBank/DDBJ whole genome shotgun (WGS) entry which is preliminary data.</text>
</comment>
<dbReference type="PROSITE" id="PS51184">
    <property type="entry name" value="JMJC"/>
    <property type="match status" value="1"/>
</dbReference>
<evidence type="ECO:0000259" key="1">
    <source>
        <dbReference type="PROSITE" id="PS51184"/>
    </source>
</evidence>
<feature type="domain" description="JmjC" evidence="1">
    <location>
        <begin position="160"/>
        <end position="309"/>
    </location>
</feature>
<dbReference type="AlphaFoldDB" id="A0AAW1PQH8"/>
<dbReference type="InterPro" id="IPR003347">
    <property type="entry name" value="JmjC_dom"/>
</dbReference>
<dbReference type="SMART" id="SM00558">
    <property type="entry name" value="JmjC"/>
    <property type="match status" value="1"/>
</dbReference>
<protein>
    <recommendedName>
        <fullName evidence="1">JmjC domain-containing protein</fullName>
    </recommendedName>
</protein>
<proteinExistence type="predicted"/>
<evidence type="ECO:0000313" key="2">
    <source>
        <dbReference type="EMBL" id="KAK9810680.1"/>
    </source>
</evidence>
<dbReference type="Pfam" id="PF02373">
    <property type="entry name" value="JmjC"/>
    <property type="match status" value="1"/>
</dbReference>
<sequence>MMWRYLQNEVNLQYQDTWLQTLVQAHQQVHIATGSDTLPRIYPIEGFESASLSRQWYRCHLDVSTMLPAEESLERLSFVQQQQIGTLEMLSRPCMLQGMTDNWPAAGWTAAGLLKSNGHTNFAVSKSTGGTGFMDLANYLKYCAQQHDEDPLYIFDAAFGEKSPALLDYTVPCAFSEDLHACIGSERPDFRWLVIGPARSGSGWHQDPRATSAWNALLSGRKRWALLPPDSRPPMTHLTSLQWFLEVYPTLPADFGLIEAVQRPGETIHVPGGWWHIVLNLDQLSIAVTQNFVPLHRLEAAMIDAAEDGGPDPFASSSLLGRWLRAGVRQYHLVSIRAVKTDDEHPCGEGKLEWPFNAKAFYVGKEIKHRVKELLDSAKELGFPRALSKENPLLCLSPMAQLSEKAVGATGLPCASYIIAFERMESVVFINGEGKEKQIWQKLTGGQLTAKYTEEYRVSVMPDLNDGDVHAADCLVLERAEFNNIRTLAYVLAQTVALHFYETQVDRTLRKFEDMNMEMEGSGSFRPAMRKEELLQMVARNNLLFTAIISKLAVMERFDLAWKNPDCNKVYEHLLEELEIEDRYENLQLKLNMVQDNFRYFLELIQNQKSDLLEWIIIILIGGEISLNLYELFMK</sequence>